<feature type="repeat" description="ANK" evidence="3">
    <location>
        <begin position="256"/>
        <end position="289"/>
    </location>
</feature>
<dbReference type="SMART" id="SM00248">
    <property type="entry name" value="ANK"/>
    <property type="match status" value="10"/>
</dbReference>
<name>A0A1T5BLZ0_9SPHI</name>
<evidence type="ECO:0000256" key="4">
    <source>
        <dbReference type="SAM" id="SignalP"/>
    </source>
</evidence>
<reference evidence="6" key="1">
    <citation type="submission" date="2017-02" db="EMBL/GenBank/DDBJ databases">
        <authorList>
            <person name="Varghese N."/>
            <person name="Submissions S."/>
        </authorList>
    </citation>
    <scope>NUCLEOTIDE SEQUENCE [LARGE SCALE GENOMIC DNA]</scope>
    <source>
        <strain evidence="6">DSM 22385</strain>
    </source>
</reference>
<evidence type="ECO:0000256" key="1">
    <source>
        <dbReference type="ARBA" id="ARBA00022737"/>
    </source>
</evidence>
<protein>
    <submittedName>
        <fullName evidence="5">Ankyrin repeat</fullName>
    </submittedName>
</protein>
<evidence type="ECO:0000256" key="3">
    <source>
        <dbReference type="PROSITE-ProRule" id="PRU00023"/>
    </source>
</evidence>
<dbReference type="Pfam" id="PF13637">
    <property type="entry name" value="Ank_4"/>
    <property type="match status" value="1"/>
</dbReference>
<keyword evidence="4" id="KW-0732">Signal</keyword>
<keyword evidence="2 3" id="KW-0040">ANK repeat</keyword>
<sequence length="489" mass="52903">MKYLLTAMLAFGSFAVSAQNVFLDRAYWKTAPNVASIQAEIQKGNDPAALNSANYDPVVLAISEKAPNESIKFLLSQKGNDVNKLTHDGRTYIFWSATAGNTEIMEFLLNKGAKVNMVDDHGANPVNFAAGSGQANTKVYDLLLSKGADLKKDVNQDGANALLISAGADKDFALLNYFTSKGLDINNTDANGNTIFNYVARTGKIDVLAKLIEKGVKYNDNAFLFAAQGGRSGANTLELYQYLENLKLKPTVIGKNGETVLHAIARKDKQSEIIKYFISKGVDVNKADIDGNTAFMNAAAANRDLAAIELLGASVKDINQKNKNGLSALALAVRGNSPEVVAALIAKGADVKVVDKNGDNLAYYLVQSYTPQNSVAFDAKLKLLQDKGLNFAAPQQNGNTLYHLAVAKNDLTLIKKVEGLNIDKDAKNKEGYTALHKAAMSAKDDSLIKYMLEIGAKKATKTEFDETAYDLAKENEYLSKNKVSIDFLK</sequence>
<feature type="repeat" description="ANK" evidence="3">
    <location>
        <begin position="430"/>
        <end position="463"/>
    </location>
</feature>
<dbReference type="OrthoDB" id="2575953at2"/>
<dbReference type="RefSeq" id="WP_079702067.1">
    <property type="nucleotide sequence ID" value="NZ_FUYR01000001.1"/>
</dbReference>
<dbReference type="PROSITE" id="PS50088">
    <property type="entry name" value="ANK_REPEAT"/>
    <property type="match status" value="5"/>
</dbReference>
<dbReference type="EMBL" id="FUYR01000001">
    <property type="protein sequence ID" value="SKB48286.1"/>
    <property type="molecule type" value="Genomic_DNA"/>
</dbReference>
<dbReference type="Pfam" id="PF12796">
    <property type="entry name" value="Ank_2"/>
    <property type="match status" value="2"/>
</dbReference>
<feature type="chain" id="PRO_5012256364" evidence="4">
    <location>
        <begin position="19"/>
        <end position="489"/>
    </location>
</feature>
<dbReference type="STRING" id="572036.SAMN05661099_1613"/>
<keyword evidence="1" id="KW-0677">Repeat</keyword>
<dbReference type="PROSITE" id="PS50297">
    <property type="entry name" value="ANK_REP_REGION"/>
    <property type="match status" value="5"/>
</dbReference>
<keyword evidence="6" id="KW-1185">Reference proteome</keyword>
<gene>
    <name evidence="5" type="ORF">SAMN05661099_1613</name>
</gene>
<feature type="repeat" description="ANK" evidence="3">
    <location>
        <begin position="88"/>
        <end position="120"/>
    </location>
</feature>
<dbReference type="Pfam" id="PF00023">
    <property type="entry name" value="Ank"/>
    <property type="match status" value="1"/>
</dbReference>
<feature type="signal peptide" evidence="4">
    <location>
        <begin position="1"/>
        <end position="18"/>
    </location>
</feature>
<accession>A0A1T5BLZ0</accession>
<dbReference type="InterPro" id="IPR002110">
    <property type="entry name" value="Ankyrin_rpt"/>
</dbReference>
<evidence type="ECO:0000256" key="2">
    <source>
        <dbReference type="ARBA" id="ARBA00023043"/>
    </source>
</evidence>
<dbReference type="AlphaFoldDB" id="A0A1T5BLZ0"/>
<evidence type="ECO:0000313" key="6">
    <source>
        <dbReference type="Proteomes" id="UP000189981"/>
    </source>
</evidence>
<proteinExistence type="predicted"/>
<organism evidence="5 6">
    <name type="scientific">Daejeonella lutea</name>
    <dbReference type="NCBI Taxonomy" id="572036"/>
    <lineage>
        <taxon>Bacteria</taxon>
        <taxon>Pseudomonadati</taxon>
        <taxon>Bacteroidota</taxon>
        <taxon>Sphingobacteriia</taxon>
        <taxon>Sphingobacteriales</taxon>
        <taxon>Sphingobacteriaceae</taxon>
        <taxon>Daejeonella</taxon>
    </lineage>
</organism>
<evidence type="ECO:0000313" key="5">
    <source>
        <dbReference type="EMBL" id="SKB48286.1"/>
    </source>
</evidence>
<dbReference type="Gene3D" id="1.25.40.20">
    <property type="entry name" value="Ankyrin repeat-containing domain"/>
    <property type="match status" value="3"/>
</dbReference>
<feature type="repeat" description="ANK" evidence="3">
    <location>
        <begin position="324"/>
        <end position="356"/>
    </location>
</feature>
<dbReference type="InterPro" id="IPR036770">
    <property type="entry name" value="Ankyrin_rpt-contain_sf"/>
</dbReference>
<dbReference type="PANTHER" id="PTHR24198">
    <property type="entry name" value="ANKYRIN REPEAT AND PROTEIN KINASE DOMAIN-CONTAINING PROTEIN"/>
    <property type="match status" value="1"/>
</dbReference>
<dbReference type="Proteomes" id="UP000189981">
    <property type="component" value="Unassembled WGS sequence"/>
</dbReference>
<feature type="repeat" description="ANK" evidence="3">
    <location>
        <begin position="121"/>
        <end position="155"/>
    </location>
</feature>
<dbReference type="SUPFAM" id="SSF48403">
    <property type="entry name" value="Ankyrin repeat"/>
    <property type="match status" value="2"/>
</dbReference>
<dbReference type="PANTHER" id="PTHR24198:SF165">
    <property type="entry name" value="ANKYRIN REPEAT-CONTAINING PROTEIN-RELATED"/>
    <property type="match status" value="1"/>
</dbReference>